<feature type="transmembrane region" description="Helical" evidence="1">
    <location>
        <begin position="216"/>
        <end position="237"/>
    </location>
</feature>
<evidence type="ECO:0000313" key="4">
    <source>
        <dbReference type="Proteomes" id="UP001500713"/>
    </source>
</evidence>
<feature type="transmembrane region" description="Helical" evidence="1">
    <location>
        <begin position="148"/>
        <end position="181"/>
    </location>
</feature>
<dbReference type="PANTHER" id="PTHR23028:SF131">
    <property type="entry name" value="BLR2367 PROTEIN"/>
    <property type="match status" value="1"/>
</dbReference>
<protein>
    <submittedName>
        <fullName evidence="3">Acyltransferase</fullName>
    </submittedName>
</protein>
<keyword evidence="3" id="KW-0012">Acyltransferase</keyword>
<feature type="transmembrane region" description="Helical" evidence="1">
    <location>
        <begin position="121"/>
        <end position="141"/>
    </location>
</feature>
<gene>
    <name evidence="3" type="ORF">GCM10009096_25530</name>
</gene>
<sequence length="353" mass="39181">MMRDEKRKVHSIQFLRFVAATLVVLFHAHLAISNRLLPSPADEYELYLFGFGAVGVHIFFVISGYIMVLTNSKPGKSFDAPRFFKKRIIRIYPIYWLLLALYIIVNSIIGDGYDFSVGELLAASLLIPGHASLVIGPAWTLSFEMYFYLIFGVALMIGLFRGILMLSVFFCAMIMLGIAAGPFQQPLAMVTSSLLIEFIFGAWIAYLTINWKLPRWLGLAAILGSIGLFAAGLAVGYETLPSIIIWGIPSALLILGVVVVEDYHVPSFVRKLSPLGDSSYTLYLAHILMITLLIAVAKPAGLSSVPILIMTAIFGAISVYLSHVFHLKIEAPMTRFLTEWSDGGFKFRRMSPR</sequence>
<dbReference type="EMBL" id="BAAAEM010000003">
    <property type="protein sequence ID" value="GAA0482106.1"/>
    <property type="molecule type" value="Genomic_DNA"/>
</dbReference>
<comment type="caution">
    <text evidence="3">The sequence shown here is derived from an EMBL/GenBank/DDBJ whole genome shotgun (WGS) entry which is preliminary data.</text>
</comment>
<feature type="transmembrane region" description="Helical" evidence="1">
    <location>
        <begin position="243"/>
        <end position="260"/>
    </location>
</feature>
<dbReference type="InterPro" id="IPR050879">
    <property type="entry name" value="Acyltransferase_3"/>
</dbReference>
<feature type="transmembrane region" description="Helical" evidence="1">
    <location>
        <begin position="303"/>
        <end position="325"/>
    </location>
</feature>
<evidence type="ECO:0000313" key="3">
    <source>
        <dbReference type="EMBL" id="GAA0482106.1"/>
    </source>
</evidence>
<feature type="transmembrane region" description="Helical" evidence="1">
    <location>
        <begin position="89"/>
        <end position="109"/>
    </location>
</feature>
<keyword evidence="1" id="KW-0812">Transmembrane</keyword>
<feature type="transmembrane region" description="Helical" evidence="1">
    <location>
        <begin position="12"/>
        <end position="32"/>
    </location>
</feature>
<dbReference type="PANTHER" id="PTHR23028">
    <property type="entry name" value="ACETYLTRANSFERASE"/>
    <property type="match status" value="1"/>
</dbReference>
<dbReference type="GO" id="GO:0016746">
    <property type="term" value="F:acyltransferase activity"/>
    <property type="evidence" value="ECO:0007669"/>
    <property type="project" value="UniProtKB-KW"/>
</dbReference>
<feature type="domain" description="Acyltransferase 3" evidence="2">
    <location>
        <begin position="10"/>
        <end position="317"/>
    </location>
</feature>
<dbReference type="Proteomes" id="UP001500713">
    <property type="component" value="Unassembled WGS sequence"/>
</dbReference>
<feature type="transmembrane region" description="Helical" evidence="1">
    <location>
        <begin position="44"/>
        <end position="68"/>
    </location>
</feature>
<proteinExistence type="predicted"/>
<name>A0ABP3KLG5_9SPHN</name>
<evidence type="ECO:0000259" key="2">
    <source>
        <dbReference type="Pfam" id="PF01757"/>
    </source>
</evidence>
<organism evidence="3 4">
    <name type="scientific">Parasphingorhabdus litoris</name>
    <dbReference type="NCBI Taxonomy" id="394733"/>
    <lineage>
        <taxon>Bacteria</taxon>
        <taxon>Pseudomonadati</taxon>
        <taxon>Pseudomonadota</taxon>
        <taxon>Alphaproteobacteria</taxon>
        <taxon>Sphingomonadales</taxon>
        <taxon>Sphingomonadaceae</taxon>
        <taxon>Parasphingorhabdus</taxon>
    </lineage>
</organism>
<evidence type="ECO:0000256" key="1">
    <source>
        <dbReference type="SAM" id="Phobius"/>
    </source>
</evidence>
<reference evidence="4" key="1">
    <citation type="journal article" date="2019" name="Int. J. Syst. Evol. Microbiol.">
        <title>The Global Catalogue of Microorganisms (GCM) 10K type strain sequencing project: providing services to taxonomists for standard genome sequencing and annotation.</title>
        <authorList>
            <consortium name="The Broad Institute Genomics Platform"/>
            <consortium name="The Broad Institute Genome Sequencing Center for Infectious Disease"/>
            <person name="Wu L."/>
            <person name="Ma J."/>
        </authorList>
    </citation>
    <scope>NUCLEOTIDE SEQUENCE [LARGE SCALE GENOMIC DNA]</scope>
    <source>
        <strain evidence="4">JCM 14162</strain>
    </source>
</reference>
<keyword evidence="3" id="KW-0808">Transferase</keyword>
<dbReference type="InterPro" id="IPR002656">
    <property type="entry name" value="Acyl_transf_3_dom"/>
</dbReference>
<keyword evidence="4" id="KW-1185">Reference proteome</keyword>
<dbReference type="Pfam" id="PF01757">
    <property type="entry name" value="Acyl_transf_3"/>
    <property type="match status" value="1"/>
</dbReference>
<feature type="transmembrane region" description="Helical" evidence="1">
    <location>
        <begin position="187"/>
        <end position="209"/>
    </location>
</feature>
<feature type="transmembrane region" description="Helical" evidence="1">
    <location>
        <begin position="280"/>
        <end position="297"/>
    </location>
</feature>
<accession>A0ABP3KLG5</accession>
<dbReference type="RefSeq" id="WP_229953409.1">
    <property type="nucleotide sequence ID" value="NZ_BAAAEM010000003.1"/>
</dbReference>
<keyword evidence="1" id="KW-1133">Transmembrane helix</keyword>
<keyword evidence="1" id="KW-0472">Membrane</keyword>